<evidence type="ECO:0000256" key="3">
    <source>
        <dbReference type="ARBA" id="ARBA00023002"/>
    </source>
</evidence>
<comment type="caution">
    <text evidence="6">Lacks conserved residue(s) required for the propagation of feature annotation.</text>
</comment>
<proteinExistence type="inferred from homology"/>
<keyword evidence="4 6" id="KW-0520">NAD</keyword>
<comment type="catalytic activity">
    <reaction evidence="6">
        <text>2 a quinone + NADH + H(+) = 2 a 1,4-benzosemiquinone + NAD(+)</text>
        <dbReference type="Rhea" id="RHEA:65952"/>
        <dbReference type="ChEBI" id="CHEBI:15378"/>
        <dbReference type="ChEBI" id="CHEBI:57540"/>
        <dbReference type="ChEBI" id="CHEBI:57945"/>
        <dbReference type="ChEBI" id="CHEBI:132124"/>
        <dbReference type="ChEBI" id="CHEBI:134225"/>
    </reaction>
</comment>
<dbReference type="GO" id="GO:0016652">
    <property type="term" value="F:oxidoreductase activity, acting on NAD(P)H as acceptor"/>
    <property type="evidence" value="ECO:0007669"/>
    <property type="project" value="UniProtKB-UniRule"/>
</dbReference>
<organism evidence="8 11">
    <name type="scientific">Flavobacterium pectinovorum</name>
    <dbReference type="NCBI Taxonomy" id="29533"/>
    <lineage>
        <taxon>Bacteria</taxon>
        <taxon>Pseudomonadati</taxon>
        <taxon>Bacteroidota</taxon>
        <taxon>Flavobacteriia</taxon>
        <taxon>Flavobacteriales</taxon>
        <taxon>Flavobacteriaceae</taxon>
        <taxon>Flavobacterium</taxon>
    </lineage>
</organism>
<dbReference type="HAMAP" id="MF_01216">
    <property type="entry name" value="Azoreductase_type1"/>
    <property type="match status" value="1"/>
</dbReference>
<dbReference type="EC" id="1.7.1.17" evidence="6"/>
<feature type="binding site" evidence="6">
    <location>
        <position position="10"/>
    </location>
    <ligand>
        <name>FMN</name>
        <dbReference type="ChEBI" id="CHEBI:58210"/>
    </ligand>
</feature>
<evidence type="ECO:0000313" key="8">
    <source>
        <dbReference type="EMBL" id="OXB04461.1"/>
    </source>
</evidence>
<feature type="binding site" evidence="6">
    <location>
        <begin position="16"/>
        <end position="18"/>
    </location>
    <ligand>
        <name>FMN</name>
        <dbReference type="ChEBI" id="CHEBI:58210"/>
    </ligand>
</feature>
<accession>A0AB36P0U5</accession>
<feature type="domain" description="Flavodoxin-like fold" evidence="7">
    <location>
        <begin position="2"/>
        <end position="205"/>
    </location>
</feature>
<dbReference type="EMBL" id="FRBX01000001">
    <property type="protein sequence ID" value="SHL59009.1"/>
    <property type="molecule type" value="Genomic_DNA"/>
</dbReference>
<dbReference type="AlphaFoldDB" id="A0AB36P0U5"/>
<comment type="function">
    <text evidence="6">Also exhibits azoreductase activity. Catalyzes the reductive cleavage of the azo bond in aromatic azo compounds to the corresponding amines.</text>
</comment>
<dbReference type="InterPro" id="IPR023048">
    <property type="entry name" value="NADH:quinone_OxRdtase_FMN_depd"/>
</dbReference>
<dbReference type="InterPro" id="IPR003680">
    <property type="entry name" value="Flavodoxin_fold"/>
</dbReference>
<keyword evidence="2 6" id="KW-0288">FMN</keyword>
<reference evidence="9 10" key="2">
    <citation type="submission" date="2016-11" db="EMBL/GenBank/DDBJ databases">
        <authorList>
            <person name="Varghese N."/>
            <person name="Submissions S."/>
        </authorList>
    </citation>
    <scope>NUCLEOTIDE SEQUENCE [LARGE SCALE GENOMIC DNA]</scope>
    <source>
        <strain evidence="9 10">DSM 6368</strain>
    </source>
</reference>
<dbReference type="EMBL" id="MUHB01000010">
    <property type="protein sequence ID" value="OXB04461.1"/>
    <property type="molecule type" value="Genomic_DNA"/>
</dbReference>
<dbReference type="Proteomes" id="UP000184216">
    <property type="component" value="Unassembled WGS sequence"/>
</dbReference>
<evidence type="ECO:0000256" key="4">
    <source>
        <dbReference type="ARBA" id="ARBA00023027"/>
    </source>
</evidence>
<dbReference type="GO" id="GO:0016655">
    <property type="term" value="F:oxidoreductase activity, acting on NAD(P)H, quinone or similar compound as acceptor"/>
    <property type="evidence" value="ECO:0007669"/>
    <property type="project" value="InterPro"/>
</dbReference>
<evidence type="ECO:0000259" key="7">
    <source>
        <dbReference type="Pfam" id="PF02525"/>
    </source>
</evidence>
<comment type="function">
    <text evidence="6">Quinone reductase that provides resistance to thiol-specific stress caused by electrophilic quinones.</text>
</comment>
<reference evidence="8 11" key="1">
    <citation type="submission" date="2016-11" db="EMBL/GenBank/DDBJ databases">
        <title>Whole genomes of Flavobacteriaceae.</title>
        <authorList>
            <person name="Stine C."/>
            <person name="Li C."/>
            <person name="Tadesse D."/>
        </authorList>
    </citation>
    <scope>NUCLEOTIDE SEQUENCE [LARGE SCALE GENOMIC DNA]</scope>
    <source>
        <strain evidence="8 11">ATCC 19366</strain>
    </source>
</reference>
<dbReference type="PANTHER" id="PTHR43741:SF2">
    <property type="entry name" value="FMN-DEPENDENT NADH:QUINONE OXIDOREDUCTASE"/>
    <property type="match status" value="1"/>
</dbReference>
<keyword evidence="10" id="KW-1185">Reference proteome</keyword>
<gene>
    <name evidence="6" type="primary">azoR</name>
    <name evidence="8" type="ORF">B0A72_13280</name>
    <name evidence="9" type="ORF">SAMN05444387_1010</name>
</gene>
<keyword evidence="3 6" id="KW-0560">Oxidoreductase</keyword>
<dbReference type="InterPro" id="IPR029039">
    <property type="entry name" value="Flavoprotein-like_sf"/>
</dbReference>
<dbReference type="GO" id="GO:0010181">
    <property type="term" value="F:FMN binding"/>
    <property type="evidence" value="ECO:0007669"/>
    <property type="project" value="UniProtKB-UniRule"/>
</dbReference>
<comment type="similarity">
    <text evidence="6">Belongs to the azoreductase type 1 family.</text>
</comment>
<sequence length="212" mass="24041">MKNILVINSSARTLNSQSRKLTEVFVEQWKSIHNSSLITLRELGNHPVSHIGEKWITAAFKPENARSQEDKEALKESDNYIAELRQADVIVLGAPMYNWSIPSALKAYIDQVLRVNETWKLNPENIANPYVGLLENKTLFLMLSRGSHGYEKGEFNEHMNFQSDYLKTVFNIMGIHNIHFVAVNGSALSPEILQQSTEDANQSIKSLIESEL</sequence>
<evidence type="ECO:0000313" key="10">
    <source>
        <dbReference type="Proteomes" id="UP000184216"/>
    </source>
</evidence>
<dbReference type="PANTHER" id="PTHR43741">
    <property type="entry name" value="FMN-DEPENDENT NADH-AZOREDUCTASE 1"/>
    <property type="match status" value="1"/>
</dbReference>
<evidence type="ECO:0000313" key="11">
    <source>
        <dbReference type="Proteomes" id="UP000198431"/>
    </source>
</evidence>
<comment type="cofactor">
    <cofactor evidence="6">
        <name>FMN</name>
        <dbReference type="ChEBI" id="CHEBI:58210"/>
    </cofactor>
    <text evidence="6">Binds 1 FMN per subunit.</text>
</comment>
<keyword evidence="1 6" id="KW-0285">Flavoprotein</keyword>
<dbReference type="EC" id="1.6.5.-" evidence="6"/>
<name>A0AB36P0U5_9FLAO</name>
<evidence type="ECO:0000313" key="9">
    <source>
        <dbReference type="EMBL" id="SHL59009.1"/>
    </source>
</evidence>
<dbReference type="SUPFAM" id="SSF52218">
    <property type="entry name" value="Flavoproteins"/>
    <property type="match status" value="1"/>
</dbReference>
<comment type="catalytic activity">
    <reaction evidence="5">
        <text>N,N-dimethyl-1,4-phenylenediamine + anthranilate + 2 NAD(+) = 2-(4-dimethylaminophenyl)diazenylbenzoate + 2 NADH + 2 H(+)</text>
        <dbReference type="Rhea" id="RHEA:55872"/>
        <dbReference type="ChEBI" id="CHEBI:15378"/>
        <dbReference type="ChEBI" id="CHEBI:15783"/>
        <dbReference type="ChEBI" id="CHEBI:16567"/>
        <dbReference type="ChEBI" id="CHEBI:57540"/>
        <dbReference type="ChEBI" id="CHEBI:57945"/>
        <dbReference type="ChEBI" id="CHEBI:71579"/>
        <dbReference type="EC" id="1.7.1.17"/>
    </reaction>
    <physiologicalReaction direction="right-to-left" evidence="5">
        <dbReference type="Rhea" id="RHEA:55874"/>
    </physiologicalReaction>
</comment>
<comment type="caution">
    <text evidence="8">The sequence shown here is derived from an EMBL/GenBank/DDBJ whole genome shotgun (WGS) entry which is preliminary data.</text>
</comment>
<dbReference type="Pfam" id="PF02525">
    <property type="entry name" value="Flavodoxin_2"/>
    <property type="match status" value="1"/>
</dbReference>
<evidence type="ECO:0000256" key="1">
    <source>
        <dbReference type="ARBA" id="ARBA00022630"/>
    </source>
</evidence>
<evidence type="ECO:0000256" key="2">
    <source>
        <dbReference type="ARBA" id="ARBA00022643"/>
    </source>
</evidence>
<protein>
    <recommendedName>
        <fullName evidence="6">FMN dependent NADH:quinone oxidoreductase</fullName>
        <ecNumber evidence="6">1.6.5.-</ecNumber>
    </recommendedName>
    <alternativeName>
        <fullName evidence="6">Azo-dye reductase</fullName>
    </alternativeName>
    <alternativeName>
        <fullName evidence="6">FMN-dependent NADH-azo compound oxidoreductase</fullName>
    </alternativeName>
    <alternativeName>
        <fullName evidence="6">FMN-dependent NADH-azoreductase</fullName>
        <ecNumber evidence="6">1.7.1.17</ecNumber>
    </alternativeName>
</protein>
<evidence type="ECO:0000256" key="6">
    <source>
        <dbReference type="HAMAP-Rule" id="MF_01216"/>
    </source>
</evidence>
<dbReference type="GO" id="GO:0009055">
    <property type="term" value="F:electron transfer activity"/>
    <property type="evidence" value="ECO:0007669"/>
    <property type="project" value="UniProtKB-UniRule"/>
</dbReference>
<dbReference type="RefSeq" id="WP_073393963.1">
    <property type="nucleotide sequence ID" value="NZ_FRBX01000001.1"/>
</dbReference>
<dbReference type="InterPro" id="IPR050104">
    <property type="entry name" value="FMN-dep_NADH:Q_OxRdtase_AzoR1"/>
</dbReference>
<dbReference type="Gene3D" id="3.40.50.360">
    <property type="match status" value="1"/>
</dbReference>
<dbReference type="Proteomes" id="UP000198431">
    <property type="component" value="Unassembled WGS sequence"/>
</dbReference>
<evidence type="ECO:0000256" key="5">
    <source>
        <dbReference type="ARBA" id="ARBA00048542"/>
    </source>
</evidence>
<comment type="subunit">
    <text evidence="6">Homodimer.</text>
</comment>